<proteinExistence type="predicted"/>
<dbReference type="AlphaFoldDB" id="A0A917U6P4"/>
<evidence type="ECO:0000256" key="1">
    <source>
        <dbReference type="SAM" id="Phobius"/>
    </source>
</evidence>
<sequence length="158" mass="16903">MSLSVEFVIWWVALTAAWAATVSQLTLAELLVGAACALVGAVVAVGSRRALGHCWRPDVRWLAWSGRLAVAVPVDTVRLLVQVTPRMLPGRDVPGRLSRLRPPADEAPARAAFRRAWGTFVLSATPSSVVLDWPPDGAPVVLHLLGPGRTSMGKTVVR</sequence>
<keyword evidence="1" id="KW-1133">Transmembrane helix</keyword>
<dbReference type="RefSeq" id="WP_189048501.1">
    <property type="nucleotide sequence ID" value="NZ_BMNB01000030.1"/>
</dbReference>
<protein>
    <submittedName>
        <fullName evidence="2">Uncharacterized protein</fullName>
    </submittedName>
</protein>
<gene>
    <name evidence="2" type="ORF">GCM10011608_49980</name>
</gene>
<evidence type="ECO:0000313" key="3">
    <source>
        <dbReference type="Proteomes" id="UP000608890"/>
    </source>
</evidence>
<evidence type="ECO:0000313" key="2">
    <source>
        <dbReference type="EMBL" id="GGM58950.1"/>
    </source>
</evidence>
<keyword evidence="1" id="KW-0812">Transmembrane</keyword>
<accession>A0A917U6P4</accession>
<dbReference type="Proteomes" id="UP000608890">
    <property type="component" value="Unassembled WGS sequence"/>
</dbReference>
<organism evidence="2 3">
    <name type="scientific">Micromonospora sonchi</name>
    <dbReference type="NCBI Taxonomy" id="1763543"/>
    <lineage>
        <taxon>Bacteria</taxon>
        <taxon>Bacillati</taxon>
        <taxon>Actinomycetota</taxon>
        <taxon>Actinomycetes</taxon>
        <taxon>Micromonosporales</taxon>
        <taxon>Micromonosporaceae</taxon>
        <taxon>Micromonospora</taxon>
    </lineage>
</organism>
<keyword evidence="1" id="KW-0472">Membrane</keyword>
<reference evidence="2" key="1">
    <citation type="journal article" date="2014" name="Int. J. Syst. Evol. Microbiol.">
        <title>Complete genome sequence of Corynebacterium casei LMG S-19264T (=DSM 44701T), isolated from a smear-ripened cheese.</title>
        <authorList>
            <consortium name="US DOE Joint Genome Institute (JGI-PGF)"/>
            <person name="Walter F."/>
            <person name="Albersmeier A."/>
            <person name="Kalinowski J."/>
            <person name="Ruckert C."/>
        </authorList>
    </citation>
    <scope>NUCLEOTIDE SEQUENCE</scope>
    <source>
        <strain evidence="2">CGMCC 4.7312</strain>
    </source>
</reference>
<comment type="caution">
    <text evidence="2">The sequence shown here is derived from an EMBL/GenBank/DDBJ whole genome shotgun (WGS) entry which is preliminary data.</text>
</comment>
<feature type="transmembrane region" description="Helical" evidence="1">
    <location>
        <begin position="29"/>
        <end position="46"/>
    </location>
</feature>
<name>A0A917U6P4_9ACTN</name>
<dbReference type="EMBL" id="BMNB01000030">
    <property type="protein sequence ID" value="GGM58950.1"/>
    <property type="molecule type" value="Genomic_DNA"/>
</dbReference>
<reference evidence="2" key="2">
    <citation type="submission" date="2020-09" db="EMBL/GenBank/DDBJ databases">
        <authorList>
            <person name="Sun Q."/>
            <person name="Zhou Y."/>
        </authorList>
    </citation>
    <scope>NUCLEOTIDE SEQUENCE</scope>
    <source>
        <strain evidence="2">CGMCC 4.7312</strain>
    </source>
</reference>
<keyword evidence="3" id="KW-1185">Reference proteome</keyword>